<dbReference type="PANTHER" id="PTHR24356">
    <property type="entry name" value="SERINE/THREONINE-PROTEIN KINASE"/>
    <property type="match status" value="1"/>
</dbReference>
<evidence type="ECO:0000256" key="2">
    <source>
        <dbReference type="ARBA" id="ARBA00012513"/>
    </source>
</evidence>
<evidence type="ECO:0000259" key="13">
    <source>
        <dbReference type="PROSITE" id="PS50011"/>
    </source>
</evidence>
<feature type="compositionally biased region" description="Polar residues" evidence="12">
    <location>
        <begin position="469"/>
        <end position="481"/>
    </location>
</feature>
<reference evidence="15" key="1">
    <citation type="submission" date="2010-10" db="EMBL/GenBank/DDBJ databases">
        <title>Greatwall kinase is an essential component of MPF as well as cyclin B-Cdk1.</title>
        <authorList>
            <person name="Hara M."/>
            <person name="Abe Y."/>
            <person name="Yamamoto T."/>
            <person name="Okumura E."/>
            <person name="Kishimoto T."/>
        </authorList>
    </citation>
    <scope>NUCLEOTIDE SEQUENCE</scope>
</reference>
<evidence type="ECO:0000259" key="14">
    <source>
        <dbReference type="PROSITE" id="PS51285"/>
    </source>
</evidence>
<feature type="compositionally biased region" description="Basic and acidic residues" evidence="12">
    <location>
        <begin position="630"/>
        <end position="639"/>
    </location>
</feature>
<dbReference type="PROSITE" id="PS51285">
    <property type="entry name" value="AGC_KINASE_CTER"/>
    <property type="match status" value="1"/>
</dbReference>
<keyword evidence="6" id="KW-0547">Nucleotide-binding</keyword>
<comment type="similarity">
    <text evidence="1">Belongs to the protein kinase superfamily. AGC Ser/Thr protein kinase family.</text>
</comment>
<name>F2Z8J9_PATPE</name>
<dbReference type="GO" id="GO:0005524">
    <property type="term" value="F:ATP binding"/>
    <property type="evidence" value="ECO:0007669"/>
    <property type="project" value="UniProtKB-KW"/>
</dbReference>
<feature type="compositionally biased region" description="Polar residues" evidence="12">
    <location>
        <begin position="427"/>
        <end position="440"/>
    </location>
</feature>
<dbReference type="SUPFAM" id="SSF56112">
    <property type="entry name" value="Protein kinase-like (PK-like)"/>
    <property type="match status" value="1"/>
</dbReference>
<evidence type="ECO:0000256" key="5">
    <source>
        <dbReference type="ARBA" id="ARBA00022679"/>
    </source>
</evidence>
<comment type="catalytic activity">
    <reaction evidence="10">
        <text>L-threonyl-[protein] + ATP = O-phospho-L-threonyl-[protein] + ADP + H(+)</text>
        <dbReference type="Rhea" id="RHEA:46608"/>
        <dbReference type="Rhea" id="RHEA-COMP:11060"/>
        <dbReference type="Rhea" id="RHEA-COMP:11605"/>
        <dbReference type="ChEBI" id="CHEBI:15378"/>
        <dbReference type="ChEBI" id="CHEBI:30013"/>
        <dbReference type="ChEBI" id="CHEBI:30616"/>
        <dbReference type="ChEBI" id="CHEBI:61977"/>
        <dbReference type="ChEBI" id="CHEBI:456216"/>
        <dbReference type="EC" id="2.7.11.1"/>
    </reaction>
</comment>
<dbReference type="Gene3D" id="3.30.200.20">
    <property type="entry name" value="Phosphorylase Kinase, domain 1"/>
    <property type="match status" value="1"/>
</dbReference>
<dbReference type="EC" id="2.7.11.1" evidence="2"/>
<feature type="compositionally biased region" description="Polar residues" evidence="12">
    <location>
        <begin position="680"/>
        <end position="694"/>
    </location>
</feature>
<feature type="compositionally biased region" description="Basic and acidic residues" evidence="12">
    <location>
        <begin position="323"/>
        <end position="333"/>
    </location>
</feature>
<dbReference type="Gene3D" id="1.10.510.10">
    <property type="entry name" value="Transferase(Phosphotransferase) domain 1"/>
    <property type="match status" value="2"/>
</dbReference>
<keyword evidence="8" id="KW-0067">ATP-binding</keyword>
<evidence type="ECO:0000256" key="12">
    <source>
        <dbReference type="SAM" id="MobiDB-lite"/>
    </source>
</evidence>
<feature type="region of interest" description="Disordered" evidence="12">
    <location>
        <begin position="677"/>
        <end position="729"/>
    </location>
</feature>
<feature type="region of interest" description="Disordered" evidence="12">
    <location>
        <begin position="392"/>
        <end position="486"/>
    </location>
</feature>
<dbReference type="SMART" id="SM00220">
    <property type="entry name" value="S_TKc"/>
    <property type="match status" value="1"/>
</dbReference>
<comment type="catalytic activity">
    <reaction evidence="11">
        <text>L-seryl-[protein] + ATP = O-phospho-L-seryl-[protein] + ADP + H(+)</text>
        <dbReference type="Rhea" id="RHEA:17989"/>
        <dbReference type="Rhea" id="RHEA-COMP:9863"/>
        <dbReference type="Rhea" id="RHEA-COMP:11604"/>
        <dbReference type="ChEBI" id="CHEBI:15378"/>
        <dbReference type="ChEBI" id="CHEBI:29999"/>
        <dbReference type="ChEBI" id="CHEBI:30616"/>
        <dbReference type="ChEBI" id="CHEBI:83421"/>
        <dbReference type="ChEBI" id="CHEBI:456216"/>
        <dbReference type="EC" id="2.7.11.1"/>
    </reaction>
</comment>
<protein>
    <recommendedName>
        <fullName evidence="3">Serine/threonine-protein kinase greatwall</fullName>
        <ecNumber evidence="2">2.7.11.1</ecNumber>
    </recommendedName>
    <alternativeName>
        <fullName evidence="9">Microtubule-associated serine/threonine-protein kinase-like</fullName>
    </alternativeName>
</protein>
<dbReference type="GO" id="GO:0004674">
    <property type="term" value="F:protein serine/threonine kinase activity"/>
    <property type="evidence" value="ECO:0007669"/>
    <property type="project" value="UniProtKB-KW"/>
</dbReference>
<keyword evidence="7 15" id="KW-0418">Kinase</keyword>
<feature type="region of interest" description="Disordered" evidence="12">
    <location>
        <begin position="630"/>
        <end position="650"/>
    </location>
</feature>
<dbReference type="PANTHER" id="PTHR24356:SF1">
    <property type="entry name" value="SERINE_THREONINE-PROTEIN KINASE GREATWALL"/>
    <property type="match status" value="1"/>
</dbReference>
<dbReference type="FunFam" id="1.10.510.10:FF:000278">
    <property type="entry name" value="serine/threonine-protein kinase greatwall isoform X1"/>
    <property type="match status" value="1"/>
</dbReference>
<dbReference type="InterPro" id="IPR000719">
    <property type="entry name" value="Prot_kinase_dom"/>
</dbReference>
<evidence type="ECO:0000256" key="10">
    <source>
        <dbReference type="ARBA" id="ARBA00047899"/>
    </source>
</evidence>
<dbReference type="GO" id="GO:0035556">
    <property type="term" value="P:intracellular signal transduction"/>
    <property type="evidence" value="ECO:0007669"/>
    <property type="project" value="TreeGrafter"/>
</dbReference>
<dbReference type="InterPro" id="IPR000961">
    <property type="entry name" value="AGC-kinase_C"/>
</dbReference>
<dbReference type="EMBL" id="AB597032">
    <property type="protein sequence ID" value="BAK19788.1"/>
    <property type="molecule type" value="mRNA"/>
</dbReference>
<evidence type="ECO:0000256" key="9">
    <source>
        <dbReference type="ARBA" id="ARBA00033099"/>
    </source>
</evidence>
<evidence type="ECO:0000256" key="3">
    <source>
        <dbReference type="ARBA" id="ARBA00022148"/>
    </source>
</evidence>
<organism evidence="15">
    <name type="scientific">Patiria pectinifera</name>
    <name type="common">Starfish</name>
    <name type="synonym">Asterina pectinifera</name>
    <dbReference type="NCBI Taxonomy" id="7594"/>
    <lineage>
        <taxon>Eukaryota</taxon>
        <taxon>Metazoa</taxon>
        <taxon>Echinodermata</taxon>
        <taxon>Eleutherozoa</taxon>
        <taxon>Asterozoa</taxon>
        <taxon>Asteroidea</taxon>
        <taxon>Valvatacea</taxon>
        <taxon>Valvatida</taxon>
        <taxon>Asterinidae</taxon>
        <taxon>Patiria</taxon>
    </lineage>
</organism>
<dbReference type="Pfam" id="PF00069">
    <property type="entry name" value="Pkinase"/>
    <property type="match status" value="2"/>
</dbReference>
<evidence type="ECO:0000256" key="11">
    <source>
        <dbReference type="ARBA" id="ARBA00048679"/>
    </source>
</evidence>
<dbReference type="PROSITE" id="PS50011">
    <property type="entry name" value="PROTEIN_KINASE_DOM"/>
    <property type="match status" value="1"/>
</dbReference>
<feature type="region of interest" description="Disordered" evidence="12">
    <location>
        <begin position="235"/>
        <end position="278"/>
    </location>
</feature>
<evidence type="ECO:0000256" key="8">
    <source>
        <dbReference type="ARBA" id="ARBA00022840"/>
    </source>
</evidence>
<evidence type="ECO:0000256" key="1">
    <source>
        <dbReference type="ARBA" id="ARBA00009903"/>
    </source>
</evidence>
<feature type="region of interest" description="Disordered" evidence="12">
    <location>
        <begin position="299"/>
        <end position="370"/>
    </location>
</feature>
<proteinExistence type="evidence at transcript level"/>
<evidence type="ECO:0000313" key="15">
    <source>
        <dbReference type="EMBL" id="BAK19788.1"/>
    </source>
</evidence>
<evidence type="ECO:0000256" key="4">
    <source>
        <dbReference type="ARBA" id="ARBA00022527"/>
    </source>
</evidence>
<feature type="domain" description="AGC-kinase C-terminal" evidence="14">
    <location>
        <begin position="827"/>
        <end position="870"/>
    </location>
</feature>
<dbReference type="FunFam" id="3.30.200.20:FF:000550">
    <property type="entry name" value="Serine/threonine-protein kinase greatwall"/>
    <property type="match status" value="1"/>
</dbReference>
<dbReference type="FunFam" id="1.10.510.10:FF:000484">
    <property type="entry name" value="Serine/threonine-protein kinase greatwall, putative"/>
    <property type="match status" value="1"/>
</dbReference>
<sequence>MDSTETTVDILKHQNLSEHVKYMDENVPSTTKSKAKMPTIEDFTILKPISKGAFGKVYLGKRADRDEIYAIKVMKKSEMLHKNMVQQVTAERDALALSKSPFIVRLFYSIQTAKCIYLVMEYMIGGDLKSLLHVCGYFDEAMAVMYTAEIVLALEYLHSHSIIHRDLKPDNLLIADNGHIKLTDFGLSQITLNKRISVADIMSTPSVPRRGSTDHFRTPGQLLSLTTSFAFNQASAMKTRPPQSPHTTPLTALGNKTLHRPLPKTHERRDRSNSYISLIKSPSPAGSWSMVTEESSISKGLGSVLEEEPRSSEPADDNTGGDVEVKAQEKENRFGLMETPLNSGGRRRLGKGKEGLIGSGSGQGAKRFLDSGSPAPIMSLAFENAQVKTSLMSSPDLGYDSRGSHDGSCGRAGGSEAGSEDKDSLHPHSSQKVTSSTPLTSPKLDAHHSTPDDAASGRSLASPGDSSDKMSTSQPKRTYSTDSDEFALAESPEISRGRVLTFGSGDVAGLHGVAGRKRKLSELSDISPVGEGGFFSGGGHTGLTMEVNVMGLGGSGPSTDAANRSASSSLTSSLSESLEESSDLSKGSEGGNDHHKAKRPKRNVSFDLESGPTLVRPRLNTYLERTAKMATYEEEKPLDQSDASMDENDEEPAIKLPHLPVSDDHDIITEWADKKPTRTPFRSHSATPAKSTFKTPAHTPFRTPACTPYRTPKSVRRGPTPNEAHPERILGTPDYLAPELLLQKPHGVGVDWWALGVCFFEFLTGIPPFNDQSPDLVFQNILSRDITIPEGEEALSHNALDVIDRLLTMDQGKRATAKDLKPHPLFQGIDWAHIRETEAPFIPAPDDKTDTTYFDARNNMQHLQMSSFSL</sequence>
<feature type="domain" description="Protein kinase" evidence="13">
    <location>
        <begin position="43"/>
        <end position="826"/>
    </location>
</feature>
<dbReference type="InterPro" id="IPR008271">
    <property type="entry name" value="Ser/Thr_kinase_AS"/>
</dbReference>
<dbReference type="PROSITE" id="PS00108">
    <property type="entry name" value="PROTEIN_KINASE_ST"/>
    <property type="match status" value="1"/>
</dbReference>
<dbReference type="InterPro" id="IPR011009">
    <property type="entry name" value="Kinase-like_dom_sf"/>
</dbReference>
<keyword evidence="5" id="KW-0808">Transferase</keyword>
<evidence type="ECO:0000256" key="6">
    <source>
        <dbReference type="ARBA" id="ARBA00022741"/>
    </source>
</evidence>
<dbReference type="GO" id="GO:0005634">
    <property type="term" value="C:nucleus"/>
    <property type="evidence" value="ECO:0007669"/>
    <property type="project" value="TreeGrafter"/>
</dbReference>
<dbReference type="AlphaFoldDB" id="F2Z8J9"/>
<evidence type="ECO:0000256" key="7">
    <source>
        <dbReference type="ARBA" id="ARBA00022777"/>
    </source>
</evidence>
<gene>
    <name evidence="15" type="primary">gwl</name>
</gene>
<feature type="region of interest" description="Disordered" evidence="12">
    <location>
        <begin position="551"/>
        <end position="612"/>
    </location>
</feature>
<keyword evidence="4" id="KW-0723">Serine/threonine-protein kinase</keyword>
<dbReference type="InterPro" id="IPR050236">
    <property type="entry name" value="Ser_Thr_kinase_AGC"/>
</dbReference>
<accession>F2Z8J9</accession>
<feature type="compositionally biased region" description="Low complexity" evidence="12">
    <location>
        <begin position="565"/>
        <end position="576"/>
    </location>
</feature>